<evidence type="ECO:0000313" key="3">
    <source>
        <dbReference type="Proteomes" id="UP000008068"/>
    </source>
</evidence>
<reference evidence="3" key="1">
    <citation type="submission" date="2011-07" db="EMBL/GenBank/DDBJ databases">
        <authorList>
            <consortium name="Caenorhabditis brenneri Sequencing and Analysis Consortium"/>
            <person name="Wilson R.K."/>
        </authorList>
    </citation>
    <scope>NUCLEOTIDE SEQUENCE [LARGE SCALE GENOMIC DNA]</scope>
    <source>
        <strain evidence="3">PB2801</strain>
    </source>
</reference>
<keyword evidence="3" id="KW-1185">Reference proteome</keyword>
<dbReference type="AlphaFoldDB" id="G0MCI5"/>
<dbReference type="HOGENOM" id="CLU_1262518_0_0_1"/>
<organism evidence="3">
    <name type="scientific">Caenorhabditis brenneri</name>
    <name type="common">Nematode worm</name>
    <dbReference type="NCBI Taxonomy" id="135651"/>
    <lineage>
        <taxon>Eukaryota</taxon>
        <taxon>Metazoa</taxon>
        <taxon>Ecdysozoa</taxon>
        <taxon>Nematoda</taxon>
        <taxon>Chromadorea</taxon>
        <taxon>Rhabditida</taxon>
        <taxon>Rhabditina</taxon>
        <taxon>Rhabditomorpha</taxon>
        <taxon>Rhabditoidea</taxon>
        <taxon>Rhabditidae</taxon>
        <taxon>Peloderinae</taxon>
        <taxon>Caenorhabditis</taxon>
    </lineage>
</organism>
<protein>
    <submittedName>
        <fullName evidence="2">Uncharacterized protein</fullName>
    </submittedName>
</protein>
<gene>
    <name evidence="2" type="ORF">CAEBREN_09689</name>
</gene>
<feature type="region of interest" description="Disordered" evidence="1">
    <location>
        <begin position="166"/>
        <end position="219"/>
    </location>
</feature>
<dbReference type="InParanoid" id="G0MCI5"/>
<name>G0MCI5_CAEBE</name>
<feature type="compositionally biased region" description="Polar residues" evidence="1">
    <location>
        <begin position="175"/>
        <end position="184"/>
    </location>
</feature>
<proteinExistence type="predicted"/>
<sequence length="219" mass="25003">MNHAVHGIWTFGLLERDTNKVSMFQVAEKNAATLLPQIEANGVPGFVKFHKYPVRRQGLLENQLDENSTRDMHVKLVEKESDAFKEGLYMFDSIQWTTRQMKSIRRPLTYPEQDINSKHLIAINKKVLKGQEELQNQMGDIQLFQQGISRTITRMQQNLRETLTRLQRQAEPQGASPSEPQSSEHTGEEEDKIFVNSDPSKGNGDDEPNLTGITADGRR</sequence>
<dbReference type="Proteomes" id="UP000008068">
    <property type="component" value="Unassembled WGS sequence"/>
</dbReference>
<accession>G0MCI5</accession>
<evidence type="ECO:0000256" key="1">
    <source>
        <dbReference type="SAM" id="MobiDB-lite"/>
    </source>
</evidence>
<evidence type="ECO:0000313" key="2">
    <source>
        <dbReference type="EMBL" id="EGT45722.1"/>
    </source>
</evidence>
<dbReference type="EMBL" id="GL379789">
    <property type="protein sequence ID" value="EGT45722.1"/>
    <property type="molecule type" value="Genomic_DNA"/>
</dbReference>